<dbReference type="Gene3D" id="1.20.1440.30">
    <property type="entry name" value="Biosynthetic Protein domain"/>
    <property type="match status" value="1"/>
</dbReference>
<reference evidence="1 2" key="1">
    <citation type="submission" date="2024-02" db="EMBL/GenBank/DDBJ databases">
        <title>A Gaetbulibacter species isolated from tidal flats and genomic insights of their niches.</title>
        <authorList>
            <person name="Ye Y."/>
        </authorList>
    </citation>
    <scope>NUCLEOTIDE SEQUENCE [LARGE SCALE GENOMIC DNA]</scope>
    <source>
        <strain evidence="1 2">KYW382</strain>
    </source>
</reference>
<proteinExistence type="predicted"/>
<dbReference type="CDD" id="cd14728">
    <property type="entry name" value="Ere-like"/>
    <property type="match status" value="1"/>
</dbReference>
<dbReference type="PANTHER" id="PTHR31299:SF0">
    <property type="entry name" value="ESTERASE, PUTATIVE (AFU_ORTHOLOGUE AFUA_1G05850)-RELATED"/>
    <property type="match status" value="1"/>
</dbReference>
<dbReference type="Pfam" id="PF05139">
    <property type="entry name" value="Erythro_esteras"/>
    <property type="match status" value="1"/>
</dbReference>
<comment type="caution">
    <text evidence="1">The sequence shown here is derived from an EMBL/GenBank/DDBJ whole genome shotgun (WGS) entry which is preliminary data.</text>
</comment>
<protein>
    <submittedName>
        <fullName evidence="1">Erythromycin esterase family protein</fullName>
    </submittedName>
</protein>
<dbReference type="InterPro" id="IPR014622">
    <property type="entry name" value="UCP036794_erythomycin"/>
</dbReference>
<keyword evidence="2" id="KW-1185">Reference proteome</keyword>
<dbReference type="Proteomes" id="UP001610100">
    <property type="component" value="Unassembled WGS sequence"/>
</dbReference>
<name>A0ABW7N219_9FLAO</name>
<evidence type="ECO:0000313" key="2">
    <source>
        <dbReference type="Proteomes" id="UP001610100"/>
    </source>
</evidence>
<dbReference type="Gene3D" id="3.40.1660.10">
    <property type="entry name" value="EreA-like (biosynthetic domain)"/>
    <property type="match status" value="1"/>
</dbReference>
<evidence type="ECO:0000313" key="1">
    <source>
        <dbReference type="EMBL" id="MFH6772048.1"/>
    </source>
</evidence>
<dbReference type="RefSeq" id="WP_344741305.1">
    <property type="nucleotide sequence ID" value="NZ_BAABAY010000002.1"/>
</dbReference>
<dbReference type="PANTHER" id="PTHR31299">
    <property type="entry name" value="ESTERASE, PUTATIVE (AFU_ORTHOLOGUE AFUA_1G05850)-RELATED"/>
    <property type="match status" value="1"/>
</dbReference>
<dbReference type="InterPro" id="IPR052036">
    <property type="entry name" value="Hydrolase/PRTase-associated"/>
</dbReference>
<dbReference type="Gene3D" id="3.30.1870.10">
    <property type="entry name" value="EreA-like, domain 2"/>
    <property type="match status" value="1"/>
</dbReference>
<gene>
    <name evidence="1" type="ORF">V8G58_08890</name>
</gene>
<organism evidence="1 2">
    <name type="scientific">Gaetbulibacter aestuarii</name>
    <dbReference type="NCBI Taxonomy" id="1502358"/>
    <lineage>
        <taxon>Bacteria</taxon>
        <taxon>Pseudomonadati</taxon>
        <taxon>Bacteroidota</taxon>
        <taxon>Flavobacteriia</taxon>
        <taxon>Flavobacteriales</taxon>
        <taxon>Flavobacteriaceae</taxon>
        <taxon>Gaetbulibacter</taxon>
    </lineage>
</organism>
<dbReference type="PIRSF" id="PIRSF036794">
    <property type="entry name" value="UCP_erythr_ester"/>
    <property type="match status" value="1"/>
</dbReference>
<dbReference type="EMBL" id="JBAWKB010000002">
    <property type="protein sequence ID" value="MFH6772048.1"/>
    <property type="molecule type" value="Genomic_DNA"/>
</dbReference>
<dbReference type="SUPFAM" id="SSF159501">
    <property type="entry name" value="EreA/ChaN-like"/>
    <property type="match status" value="1"/>
</dbReference>
<accession>A0ABW7N219</accession>
<sequence length="446" mass="51304">MRTQTENSKSAVKRSEAVINKIKGRAQTLNKPRDLDALIEQIGDAKYVLLGEATHGTHEFYLWRAILTKRLIEEKGFSFVGVEGDSPDCYRVNRYVKHYDGHAKNAYETIREFNRWPTWMWANWEVIEFIDWLKDFNNKKSTKHKVGFYGLDVYSLGESLDALMKYLKNTDIKAYLKAMEAVKCFEPFGFEGTDYARATWLIPKTCETEVVDLLRDIRSKITTYNTDPEAVFNTEQNAMVAVNAERYYRTMMKGGGASWNVRDRHMVETLERLMDFHGDDAKAIVWAHNTHVGDARATDMSKQGMVNIGELVSVYHDADEVFKIGFGTYKGTVIAGRNWGDPMEIMEVPKASEDSWESILHEAGAGENLVFTTKGWHDDHDFDKRFKHRAIGVVYQPEYEQFGNYVPSDIPLRYDAFIHIDKTSALHPVHLEPDGHQIPETYPWGV</sequence>
<dbReference type="InterPro" id="IPR007815">
    <property type="entry name" value="Emycin_Estase"/>
</dbReference>